<evidence type="ECO:0000313" key="3">
    <source>
        <dbReference type="Proteomes" id="UP000283644"/>
    </source>
</evidence>
<dbReference type="RefSeq" id="WP_118925651.1">
    <property type="nucleotide sequence ID" value="NZ_QXGH01000016.1"/>
</dbReference>
<dbReference type="OrthoDB" id="5189092at2"/>
<evidence type="ECO:0000256" key="1">
    <source>
        <dbReference type="SAM" id="MobiDB-lite"/>
    </source>
</evidence>
<feature type="compositionally biased region" description="Acidic residues" evidence="1">
    <location>
        <begin position="250"/>
        <end position="259"/>
    </location>
</feature>
<reference evidence="2 3" key="1">
    <citation type="submission" date="2018-09" db="EMBL/GenBank/DDBJ databases">
        <title>Genome sequencing of Nocardioides immobilis CCTCC AB 2017083 for comparison to Nocardioides silvaticus.</title>
        <authorList>
            <person name="Li C."/>
            <person name="Wang G."/>
        </authorList>
    </citation>
    <scope>NUCLEOTIDE SEQUENCE [LARGE SCALE GENOMIC DNA]</scope>
    <source>
        <strain evidence="2 3">CCTCC AB 2017083</strain>
    </source>
</reference>
<dbReference type="Proteomes" id="UP000283644">
    <property type="component" value="Unassembled WGS sequence"/>
</dbReference>
<sequence length="283" mass="30699">MPPLTRGPLPAGVYWRRRVFVLALAATLVFVIANVLGGGSDARDDKVPTAQQAGGEVEASQTITVDEGKKKNRKGKRNRSTPQGPTFDPNALVEPDGNCDAADVRVTPRVESGVAGEPVLIGLSLQTVQAEACYFRIGSDKITIKVTRDGREVWTSRECPAPVPDESVVVRRMVATVVEMQWIPHPVGARRGHECPGADEWLLPNDYTVTAAALGGEPAETDFELTAPARETIPPDPKGDRKGKRGGDEGAQDQDDQQQGDERQDDERQDDEPTDTSTDEPRR</sequence>
<organism evidence="2 3">
    <name type="scientific">Nocardioides immobilis</name>
    <dbReference type="NCBI Taxonomy" id="2049295"/>
    <lineage>
        <taxon>Bacteria</taxon>
        <taxon>Bacillati</taxon>
        <taxon>Actinomycetota</taxon>
        <taxon>Actinomycetes</taxon>
        <taxon>Propionibacteriales</taxon>
        <taxon>Nocardioidaceae</taxon>
        <taxon>Nocardioides</taxon>
    </lineage>
</organism>
<evidence type="ECO:0008006" key="4">
    <source>
        <dbReference type="Google" id="ProtNLM"/>
    </source>
</evidence>
<gene>
    <name evidence="2" type="ORF">D0Z08_12865</name>
</gene>
<dbReference type="EMBL" id="QXGH01000016">
    <property type="protein sequence ID" value="RHW26655.1"/>
    <property type="molecule type" value="Genomic_DNA"/>
</dbReference>
<feature type="compositionally biased region" description="Acidic residues" evidence="1">
    <location>
        <begin position="267"/>
        <end position="283"/>
    </location>
</feature>
<accession>A0A417Y242</accession>
<dbReference type="AlphaFoldDB" id="A0A417Y242"/>
<comment type="caution">
    <text evidence="2">The sequence shown here is derived from an EMBL/GenBank/DDBJ whole genome shotgun (WGS) entry which is preliminary data.</text>
</comment>
<feature type="region of interest" description="Disordered" evidence="1">
    <location>
        <begin position="219"/>
        <end position="283"/>
    </location>
</feature>
<feature type="compositionally biased region" description="Basic and acidic residues" evidence="1">
    <location>
        <begin position="237"/>
        <end position="248"/>
    </location>
</feature>
<feature type="region of interest" description="Disordered" evidence="1">
    <location>
        <begin position="41"/>
        <end position="94"/>
    </location>
</feature>
<proteinExistence type="predicted"/>
<name>A0A417Y242_9ACTN</name>
<protein>
    <recommendedName>
        <fullName evidence="4">DUF4232 domain-containing protein</fullName>
    </recommendedName>
</protein>
<keyword evidence="3" id="KW-1185">Reference proteome</keyword>
<evidence type="ECO:0000313" key="2">
    <source>
        <dbReference type="EMBL" id="RHW26655.1"/>
    </source>
</evidence>
<feature type="compositionally biased region" description="Basic residues" evidence="1">
    <location>
        <begin position="70"/>
        <end position="79"/>
    </location>
</feature>